<evidence type="ECO:0000313" key="2">
    <source>
        <dbReference type="Proteomes" id="UP000562929"/>
    </source>
</evidence>
<dbReference type="AlphaFoldDB" id="A0A8H4VF66"/>
<organism evidence="1 2">
    <name type="scientific">Ophiocordyceps camponoti-floridani</name>
    <dbReference type="NCBI Taxonomy" id="2030778"/>
    <lineage>
        <taxon>Eukaryota</taxon>
        <taxon>Fungi</taxon>
        <taxon>Dikarya</taxon>
        <taxon>Ascomycota</taxon>
        <taxon>Pezizomycotina</taxon>
        <taxon>Sordariomycetes</taxon>
        <taxon>Hypocreomycetidae</taxon>
        <taxon>Hypocreales</taxon>
        <taxon>Ophiocordycipitaceae</taxon>
        <taxon>Ophiocordyceps</taxon>
    </lineage>
</organism>
<protein>
    <submittedName>
        <fullName evidence="1">Uncharacterized protein</fullName>
    </submittedName>
</protein>
<keyword evidence="2" id="KW-1185">Reference proteome</keyword>
<accession>A0A8H4VF66</accession>
<gene>
    <name evidence="1" type="ORF">GQ602_002240</name>
</gene>
<sequence>MSTAPTAYLSRTLSLDLSGIARLRCARRRQHDTPLIQRYYAFEPCQRRRRCVARCRLPFISAVPGH</sequence>
<evidence type="ECO:0000313" key="1">
    <source>
        <dbReference type="EMBL" id="KAF4591941.1"/>
    </source>
</evidence>
<comment type="caution">
    <text evidence="1">The sequence shown here is derived from an EMBL/GenBank/DDBJ whole genome shotgun (WGS) entry which is preliminary data.</text>
</comment>
<dbReference type="Proteomes" id="UP000562929">
    <property type="component" value="Unassembled WGS sequence"/>
</dbReference>
<dbReference type="EMBL" id="JAACLJ010000002">
    <property type="protein sequence ID" value="KAF4591941.1"/>
    <property type="molecule type" value="Genomic_DNA"/>
</dbReference>
<proteinExistence type="predicted"/>
<reference evidence="1 2" key="1">
    <citation type="journal article" date="2020" name="G3 (Bethesda)">
        <title>Genetic Underpinnings of Host Manipulation by Ophiocordyceps as Revealed by Comparative Transcriptomics.</title>
        <authorList>
            <person name="Will I."/>
            <person name="Das B."/>
            <person name="Trinh T."/>
            <person name="Brachmann A."/>
            <person name="Ohm R.A."/>
            <person name="de Bekker C."/>
        </authorList>
    </citation>
    <scope>NUCLEOTIDE SEQUENCE [LARGE SCALE GENOMIC DNA]</scope>
    <source>
        <strain evidence="1 2">EC05</strain>
    </source>
</reference>
<name>A0A8H4VF66_9HYPO</name>